<protein>
    <recommendedName>
        <fullName evidence="3">Ycf15</fullName>
    </recommendedName>
</protein>
<reference evidence="1 2" key="1">
    <citation type="submission" date="2021-06" db="EMBL/GenBank/DDBJ databases">
        <title>Caerostris extrusa draft genome.</title>
        <authorList>
            <person name="Kono N."/>
            <person name="Arakawa K."/>
        </authorList>
    </citation>
    <scope>NUCLEOTIDE SEQUENCE [LARGE SCALE GENOMIC DNA]</scope>
</reference>
<proteinExistence type="predicted"/>
<gene>
    <name evidence="1" type="ORF">CEXT_591251</name>
</gene>
<comment type="caution">
    <text evidence="1">The sequence shown here is derived from an EMBL/GenBank/DDBJ whole genome shotgun (WGS) entry which is preliminary data.</text>
</comment>
<dbReference type="EMBL" id="BPLR01020186">
    <property type="protein sequence ID" value="GIX75643.1"/>
    <property type="molecule type" value="Genomic_DNA"/>
</dbReference>
<evidence type="ECO:0000313" key="2">
    <source>
        <dbReference type="Proteomes" id="UP001054945"/>
    </source>
</evidence>
<organism evidence="1 2">
    <name type="scientific">Caerostris extrusa</name>
    <name type="common">Bark spider</name>
    <name type="synonym">Caerostris bankana</name>
    <dbReference type="NCBI Taxonomy" id="172846"/>
    <lineage>
        <taxon>Eukaryota</taxon>
        <taxon>Metazoa</taxon>
        <taxon>Ecdysozoa</taxon>
        <taxon>Arthropoda</taxon>
        <taxon>Chelicerata</taxon>
        <taxon>Arachnida</taxon>
        <taxon>Araneae</taxon>
        <taxon>Araneomorphae</taxon>
        <taxon>Entelegynae</taxon>
        <taxon>Araneoidea</taxon>
        <taxon>Araneidae</taxon>
        <taxon>Caerostris</taxon>
    </lineage>
</organism>
<keyword evidence="2" id="KW-1185">Reference proteome</keyword>
<name>A0AAV4MTC3_CAEEX</name>
<evidence type="ECO:0008006" key="3">
    <source>
        <dbReference type="Google" id="ProtNLM"/>
    </source>
</evidence>
<accession>A0AAV4MTC3</accession>
<evidence type="ECO:0000313" key="1">
    <source>
        <dbReference type="EMBL" id="GIX75643.1"/>
    </source>
</evidence>
<sequence length="82" mass="9311">MNSPLNTHKHFILRCPLYSNSLPISPPSYFRWTLGIRQRRKRGEGSKSTGIDRLNTPSWGSLLKDSIFCISFVGEDFTGLLP</sequence>
<dbReference type="AlphaFoldDB" id="A0AAV4MTC3"/>
<dbReference type="Proteomes" id="UP001054945">
    <property type="component" value="Unassembled WGS sequence"/>
</dbReference>